<protein>
    <recommendedName>
        <fullName evidence="2">Uncharacterized domain-containing protein</fullName>
    </recommendedName>
</protein>
<dbReference type="Pfam" id="PF07514">
    <property type="entry name" value="TraI_2"/>
    <property type="match status" value="1"/>
</dbReference>
<organism evidence="3 4">
    <name type="scientific">Paraburkholderia aromaticivorans</name>
    <dbReference type="NCBI Taxonomy" id="2026199"/>
    <lineage>
        <taxon>Bacteria</taxon>
        <taxon>Pseudomonadati</taxon>
        <taxon>Pseudomonadota</taxon>
        <taxon>Betaproteobacteria</taxon>
        <taxon>Burkholderiales</taxon>
        <taxon>Burkholderiaceae</taxon>
        <taxon>Paraburkholderia</taxon>
    </lineage>
</organism>
<dbReference type="InterPro" id="IPR011119">
    <property type="entry name" value="Unchr_helicase_relaxase_TraI"/>
</dbReference>
<dbReference type="Gene3D" id="1.10.3210.40">
    <property type="match status" value="1"/>
</dbReference>
<accession>A0A248VXQ7</accession>
<dbReference type="Proteomes" id="UP000215158">
    <property type="component" value="Plasmid pBN2"/>
</dbReference>
<feature type="region of interest" description="Disordered" evidence="1">
    <location>
        <begin position="532"/>
        <end position="604"/>
    </location>
</feature>
<keyword evidence="3" id="KW-0614">Plasmid</keyword>
<sequence length="723" mass="77541">MLKKILQRLTGRSDETSQEAPAVAPVVLQRHAASKVRVDTVTSRVPVYPPIDPGIEVLPVDSIVESQSAMVARIRTVAGGTEADFADMYLSVIQNLAEYIHLLPASRQETHTGAGGLFRLSLEMGFYCLQASEGVIFTPTEGVERRHKLEPRWRYAAFLAGVCSELHRPLASLIVSGPDGAQWPKYLLPLHRWCGEGGFDRYHISWQPEPRFENASAKGEVSAMISRIVPDRCLQYLEAGSPAIAPIVFSVATGATRDNENSVAELVARIRKRVLDRDKAVRPDYYGTMVVGNHLEPHLLEAMRTLIRDGKWKINQDGGRVWFGADGLFVIWKKAAEELSREIAQKGIQGVPTEANTLAEALLNAKVFTAKVDRDPYWKVVLPNGKEYVATKLVNPLSLLGDIEVSPLPTALAGGAAAPVGAPTGGSVSQIPATTPTSAVSPVPAPPQTPAPAEAISTPGEAPKPPAPAGKAPDRLTSLMQQQAQTRSAMRTLDPTELGERTAEEAIAERVAEGANPPATKPDIDAATLEQAASASGTPGIPASTQSRADSGAAQEGRGSKKARAGGDDVATAAQKEVPPSTGGAGNRGAAQKQDAPAQAKLPAPAEQAEFSYVQLLPEQFRRKLKPFLGETLGRLIADYRSGEFNDKFLLDRDGLCVSFKYAGTLGAPLPAVIEELDHLNMLYVDPSNPGKKQHHRKLPGSDKDTPCLVLASHAVQYLEIIR</sequence>
<dbReference type="NCBIfam" id="NF041494">
    <property type="entry name" value="MobH"/>
    <property type="match status" value="1"/>
</dbReference>
<dbReference type="KEGG" id="parb:CJU94_37105"/>
<reference evidence="3 4" key="1">
    <citation type="submission" date="2017-08" db="EMBL/GenBank/DDBJ databases">
        <title>Identification and genetic characteristics of simultaneous BTEX- and naphthalene-degrading Paraburkholderia sp. BN5 isolated from petroleum-contaminated soil.</title>
        <authorList>
            <person name="Lee Y."/>
            <person name="Jeon C.O."/>
        </authorList>
    </citation>
    <scope>NUCLEOTIDE SEQUENCE [LARGE SCALE GENOMIC DNA]</scope>
    <source>
        <strain evidence="3 4">BN5</strain>
        <plasmid evidence="3 4">pBN2</plasmid>
    </source>
</reference>
<evidence type="ECO:0000256" key="1">
    <source>
        <dbReference type="SAM" id="MobiDB-lite"/>
    </source>
</evidence>
<geneLocation type="plasmid" evidence="3 4">
    <name>pBN2</name>
</geneLocation>
<feature type="domain" description="Uncharacterised" evidence="2">
    <location>
        <begin position="67"/>
        <end position="368"/>
    </location>
</feature>
<evidence type="ECO:0000313" key="3">
    <source>
        <dbReference type="EMBL" id="ASW03804.1"/>
    </source>
</evidence>
<proteinExistence type="predicted"/>
<name>A0A248VXQ7_9BURK</name>
<feature type="compositionally biased region" description="Low complexity" evidence="1">
    <location>
        <begin position="590"/>
        <end position="604"/>
    </location>
</feature>
<gene>
    <name evidence="3" type="ORF">CJU94_37105</name>
</gene>
<dbReference type="AlphaFoldDB" id="A0A248VXQ7"/>
<feature type="compositionally biased region" description="Low complexity" evidence="1">
    <location>
        <begin position="415"/>
        <end position="442"/>
    </location>
</feature>
<keyword evidence="4" id="KW-1185">Reference proteome</keyword>
<dbReference type="RefSeq" id="WP_095423570.1">
    <property type="nucleotide sequence ID" value="NZ_CP022992.1"/>
</dbReference>
<dbReference type="OrthoDB" id="8951455at2"/>
<dbReference type="EMBL" id="CP022992">
    <property type="protein sequence ID" value="ASW03804.1"/>
    <property type="molecule type" value="Genomic_DNA"/>
</dbReference>
<evidence type="ECO:0000259" key="2">
    <source>
        <dbReference type="Pfam" id="PF07514"/>
    </source>
</evidence>
<evidence type="ECO:0000313" key="4">
    <source>
        <dbReference type="Proteomes" id="UP000215158"/>
    </source>
</evidence>
<feature type="region of interest" description="Disordered" evidence="1">
    <location>
        <begin position="415"/>
        <end position="473"/>
    </location>
</feature>
<feature type="compositionally biased region" description="Polar residues" evidence="1">
    <location>
        <begin position="532"/>
        <end position="549"/>
    </location>
</feature>